<gene>
    <name evidence="1" type="ORF">JTE90_019574</name>
</gene>
<dbReference type="EMBL" id="JAFNEN010000158">
    <property type="protein sequence ID" value="KAG8191510.1"/>
    <property type="molecule type" value="Genomic_DNA"/>
</dbReference>
<accession>A0AAV6V6H3</accession>
<dbReference type="AlphaFoldDB" id="A0AAV6V6H3"/>
<dbReference type="Proteomes" id="UP000827092">
    <property type="component" value="Unassembled WGS sequence"/>
</dbReference>
<protein>
    <submittedName>
        <fullName evidence="1">Uncharacterized protein</fullName>
    </submittedName>
</protein>
<keyword evidence="2" id="KW-1185">Reference proteome</keyword>
<organism evidence="1 2">
    <name type="scientific">Oedothorax gibbosus</name>
    <dbReference type="NCBI Taxonomy" id="931172"/>
    <lineage>
        <taxon>Eukaryota</taxon>
        <taxon>Metazoa</taxon>
        <taxon>Ecdysozoa</taxon>
        <taxon>Arthropoda</taxon>
        <taxon>Chelicerata</taxon>
        <taxon>Arachnida</taxon>
        <taxon>Araneae</taxon>
        <taxon>Araneomorphae</taxon>
        <taxon>Entelegynae</taxon>
        <taxon>Araneoidea</taxon>
        <taxon>Linyphiidae</taxon>
        <taxon>Erigoninae</taxon>
        <taxon>Oedothorax</taxon>
    </lineage>
</organism>
<evidence type="ECO:0000313" key="1">
    <source>
        <dbReference type="EMBL" id="KAG8191510.1"/>
    </source>
</evidence>
<reference evidence="1 2" key="1">
    <citation type="journal article" date="2022" name="Nat. Ecol. Evol.">
        <title>A masculinizing supergene underlies an exaggerated male reproductive morph in a spider.</title>
        <authorList>
            <person name="Hendrickx F."/>
            <person name="De Corte Z."/>
            <person name="Sonet G."/>
            <person name="Van Belleghem S.M."/>
            <person name="Kostlbacher S."/>
            <person name="Vangestel C."/>
        </authorList>
    </citation>
    <scope>NUCLEOTIDE SEQUENCE [LARGE SCALE GENOMIC DNA]</scope>
    <source>
        <strain evidence="1">W744_W776</strain>
    </source>
</reference>
<comment type="caution">
    <text evidence="1">The sequence shown here is derived from an EMBL/GenBank/DDBJ whole genome shotgun (WGS) entry which is preliminary data.</text>
</comment>
<proteinExistence type="predicted"/>
<name>A0AAV6V6H3_9ARAC</name>
<evidence type="ECO:0000313" key="2">
    <source>
        <dbReference type="Proteomes" id="UP000827092"/>
    </source>
</evidence>
<sequence>MLLLLDAKTSSTFKAVKLRKSSFIESYAPLVLMYNMRVRDKSGRLSAKVLLPCVPGGKIYVLGSVANVMYRNMPQKMAKEGEVQVPSTHVEGDSCICMGMTAPAVGNNVGT</sequence>